<dbReference type="CDD" id="cd07012">
    <property type="entry name" value="PBP2_Bug_TTT"/>
    <property type="match status" value="1"/>
</dbReference>
<feature type="chain" id="PRO_5047383551" evidence="2">
    <location>
        <begin position="22"/>
        <end position="325"/>
    </location>
</feature>
<dbReference type="Gene3D" id="3.40.190.150">
    <property type="entry name" value="Bordetella uptake gene, domain 1"/>
    <property type="match status" value="1"/>
</dbReference>
<comment type="similarity">
    <text evidence="1">Belongs to the UPF0065 (bug) family.</text>
</comment>
<evidence type="ECO:0000313" key="4">
    <source>
        <dbReference type="Proteomes" id="UP001597231"/>
    </source>
</evidence>
<dbReference type="SUPFAM" id="SSF53850">
    <property type="entry name" value="Periplasmic binding protein-like II"/>
    <property type="match status" value="1"/>
</dbReference>
<dbReference type="InterPro" id="IPR005064">
    <property type="entry name" value="BUG"/>
</dbReference>
<dbReference type="PIRSF" id="PIRSF017082">
    <property type="entry name" value="YflP"/>
    <property type="match status" value="1"/>
</dbReference>
<dbReference type="EMBL" id="JBHTLT010000026">
    <property type="protein sequence ID" value="MFD1204529.1"/>
    <property type="molecule type" value="Genomic_DNA"/>
</dbReference>
<accession>A0ABW3TYL9</accession>
<feature type="signal peptide" evidence="2">
    <location>
        <begin position="1"/>
        <end position="21"/>
    </location>
</feature>
<dbReference type="PROSITE" id="PS51257">
    <property type="entry name" value="PROKAR_LIPOPROTEIN"/>
    <property type="match status" value="1"/>
</dbReference>
<sequence>MRNKLNGLLLAMLFVTFTVLTGCNAEKANGESNKGATDYPTKPIKIINPFSAGGSADNTSRILGQHAQEFLGESVVIENRDGGGGTIGQTAGAKAKNDGYTLTLMTSSIVGNALYNNVSFKVDDFEPIIMVVNDPIYLIAGKDAPYDTLEEFVDYAKAHPGEINVGVNGTQTNPAIANRQVSETADIEVATIPFDGESLALAAVAGGHVDVMYGGYSAFESQLHSGNVKVLTILSEERSEELPDIPTAIESGIDVVSTSWRGIGAPKGTDPEIIKILHEGFKQAVESDAYNEQMKKVGINLSYGDPEKFQEVIDQSVEIYENYGQ</sequence>
<dbReference type="Proteomes" id="UP001597231">
    <property type="component" value="Unassembled WGS sequence"/>
</dbReference>
<gene>
    <name evidence="3" type="ORF">ACFQ38_05315</name>
</gene>
<name>A0ABW3TYL9_9BACL</name>
<evidence type="ECO:0000256" key="1">
    <source>
        <dbReference type="ARBA" id="ARBA00006987"/>
    </source>
</evidence>
<dbReference type="Gene3D" id="3.40.190.10">
    <property type="entry name" value="Periplasmic binding protein-like II"/>
    <property type="match status" value="1"/>
</dbReference>
<evidence type="ECO:0000256" key="2">
    <source>
        <dbReference type="SAM" id="SignalP"/>
    </source>
</evidence>
<dbReference type="RefSeq" id="WP_381479967.1">
    <property type="nucleotide sequence ID" value="NZ_JBHTLT010000026.1"/>
</dbReference>
<evidence type="ECO:0000313" key="3">
    <source>
        <dbReference type="EMBL" id="MFD1204529.1"/>
    </source>
</evidence>
<reference evidence="4" key="1">
    <citation type="journal article" date="2019" name="Int. J. Syst. Evol. Microbiol.">
        <title>The Global Catalogue of Microorganisms (GCM) 10K type strain sequencing project: providing services to taxonomists for standard genome sequencing and annotation.</title>
        <authorList>
            <consortium name="The Broad Institute Genomics Platform"/>
            <consortium name="The Broad Institute Genome Sequencing Center for Infectious Disease"/>
            <person name="Wu L."/>
            <person name="Ma J."/>
        </authorList>
    </citation>
    <scope>NUCLEOTIDE SEQUENCE [LARGE SCALE GENOMIC DNA]</scope>
    <source>
        <strain evidence="4">CCUG 53915</strain>
    </source>
</reference>
<dbReference type="PANTHER" id="PTHR42928:SF5">
    <property type="entry name" value="BLR1237 PROTEIN"/>
    <property type="match status" value="1"/>
</dbReference>
<keyword evidence="2" id="KW-0732">Signal</keyword>
<protein>
    <submittedName>
        <fullName evidence="3">Tripartite tricarboxylate transporter substrate binding protein</fullName>
    </submittedName>
</protein>
<keyword evidence="4" id="KW-1185">Reference proteome</keyword>
<comment type="caution">
    <text evidence="3">The sequence shown here is derived from an EMBL/GenBank/DDBJ whole genome shotgun (WGS) entry which is preliminary data.</text>
</comment>
<proteinExistence type="inferred from homology"/>
<dbReference type="Pfam" id="PF03401">
    <property type="entry name" value="TctC"/>
    <property type="match status" value="1"/>
</dbReference>
<organism evidence="3 4">
    <name type="scientific">Sporosarcina contaminans</name>
    <dbReference type="NCBI Taxonomy" id="633403"/>
    <lineage>
        <taxon>Bacteria</taxon>
        <taxon>Bacillati</taxon>
        <taxon>Bacillota</taxon>
        <taxon>Bacilli</taxon>
        <taxon>Bacillales</taxon>
        <taxon>Caryophanaceae</taxon>
        <taxon>Sporosarcina</taxon>
    </lineage>
</organism>
<dbReference type="PANTHER" id="PTHR42928">
    <property type="entry name" value="TRICARBOXYLATE-BINDING PROTEIN"/>
    <property type="match status" value="1"/>
</dbReference>
<dbReference type="InterPro" id="IPR042100">
    <property type="entry name" value="Bug_dom1"/>
</dbReference>